<evidence type="ECO:0000313" key="7">
    <source>
        <dbReference type="Proteomes" id="UP000246078"/>
    </source>
</evidence>
<proteinExistence type="predicted"/>
<dbReference type="GO" id="GO:0016020">
    <property type="term" value="C:membrane"/>
    <property type="evidence" value="ECO:0007669"/>
    <property type="project" value="UniProtKB-SubCell"/>
</dbReference>
<keyword evidence="4 5" id="KW-0472">Membrane</keyword>
<evidence type="ECO:0000256" key="1">
    <source>
        <dbReference type="ARBA" id="ARBA00004141"/>
    </source>
</evidence>
<dbReference type="VEuPathDB" id="TriTrypDB:TcCL_Unassigned00868"/>
<dbReference type="VEuPathDB" id="TriTrypDB:TcG_02902"/>
<accession>A0A2V2V452</accession>
<evidence type="ECO:0000256" key="3">
    <source>
        <dbReference type="ARBA" id="ARBA00022989"/>
    </source>
</evidence>
<dbReference type="VEuPathDB" id="TriTrypDB:Tc_MARK_1437"/>
<evidence type="ECO:0000256" key="5">
    <source>
        <dbReference type="SAM" id="Phobius"/>
    </source>
</evidence>
<evidence type="ECO:0000256" key="2">
    <source>
        <dbReference type="ARBA" id="ARBA00022692"/>
    </source>
</evidence>
<comment type="caution">
    <text evidence="6">The sequence shown here is derived from an EMBL/GenBank/DDBJ whole genome shotgun (WGS) entry which is preliminary data.</text>
</comment>
<feature type="transmembrane region" description="Helical" evidence="5">
    <location>
        <begin position="262"/>
        <end position="279"/>
    </location>
</feature>
<dbReference type="InterPro" id="IPR036259">
    <property type="entry name" value="MFS_trans_sf"/>
</dbReference>
<organism evidence="6 7">
    <name type="scientific">Trypanosoma cruzi</name>
    <dbReference type="NCBI Taxonomy" id="5693"/>
    <lineage>
        <taxon>Eukaryota</taxon>
        <taxon>Discoba</taxon>
        <taxon>Euglenozoa</taxon>
        <taxon>Kinetoplastea</taxon>
        <taxon>Metakinetoplastina</taxon>
        <taxon>Trypanosomatida</taxon>
        <taxon>Trypanosomatidae</taxon>
        <taxon>Trypanosoma</taxon>
        <taxon>Schizotrypanum</taxon>
    </lineage>
</organism>
<feature type="transmembrane region" description="Helical" evidence="5">
    <location>
        <begin position="118"/>
        <end position="136"/>
    </location>
</feature>
<evidence type="ECO:0000256" key="4">
    <source>
        <dbReference type="ARBA" id="ARBA00023136"/>
    </source>
</evidence>
<keyword evidence="2 5" id="KW-0812">Transmembrane</keyword>
<name>A0A2V2V452_TRYCR</name>
<sequence length="315" mass="34337">MASFSVIAMPFQFLGRYTPVRPTHMEGIGKLTTGLAHERTGETICEGAVADGNDLRANVVAVPAPQYSGSFWSHLLTVDLWAVWLACFGMWGTGTVMQMNAAQIYRSKNNGKFDTRTLTLYVAIMSVGSAVGRMAMGYLDMKLSELQRAGKTRTLTTIALPIGPLLLLVAYLFFAVLPGNVLLLPFLLGAMGNGVGWGVGVIALRMMYSEDIGKHYNFCFTSGAVATIALNRFMFGEMYDAEARRRGEFPSCNHPRCVRNQMFILLVVNVVATLAPRLYTGGFRASLGKAGRAGDTGLSPRREGYDRNGVFRADC</sequence>
<keyword evidence="3 5" id="KW-1133">Transmembrane helix</keyword>
<dbReference type="AlphaFoldDB" id="A0A2V2V452"/>
<dbReference type="EMBL" id="PRFC01000372">
    <property type="protein sequence ID" value="PWU90276.1"/>
    <property type="molecule type" value="Genomic_DNA"/>
</dbReference>
<dbReference type="VEuPathDB" id="TriTrypDB:C4B63_405g3"/>
<evidence type="ECO:0008006" key="8">
    <source>
        <dbReference type="Google" id="ProtNLM"/>
    </source>
</evidence>
<reference evidence="6 7" key="1">
    <citation type="journal article" date="2018" name="Microb. Genom.">
        <title>Expanding an expanded genome: long-read sequencing of Trypanosoma cruzi.</title>
        <authorList>
            <person name="Berna L."/>
            <person name="Rodriguez M."/>
            <person name="Chiribao M.L."/>
            <person name="Parodi-Talice A."/>
            <person name="Pita S."/>
            <person name="Rijo G."/>
            <person name="Alvarez-Valin F."/>
            <person name="Robello C."/>
        </authorList>
    </citation>
    <scope>NUCLEOTIDE SEQUENCE [LARGE SCALE GENOMIC DNA]</scope>
    <source>
        <strain evidence="6 7">TCC</strain>
    </source>
</reference>
<dbReference type="VEuPathDB" id="TriTrypDB:TCDM_07728"/>
<dbReference type="PANTHER" id="PTHR21576">
    <property type="entry name" value="UNCHARACTERIZED NODULIN-LIKE PROTEIN"/>
    <property type="match status" value="1"/>
</dbReference>
<evidence type="ECO:0000313" key="6">
    <source>
        <dbReference type="EMBL" id="PWU90276.1"/>
    </source>
</evidence>
<feature type="transmembrane region" description="Helical" evidence="5">
    <location>
        <begin position="157"/>
        <end position="177"/>
    </location>
</feature>
<dbReference type="SUPFAM" id="SSF103473">
    <property type="entry name" value="MFS general substrate transporter"/>
    <property type="match status" value="1"/>
</dbReference>
<comment type="subcellular location">
    <subcellularLocation>
        <location evidence="1">Membrane</location>
        <topology evidence="1">Multi-pass membrane protein</topology>
    </subcellularLocation>
</comment>
<feature type="transmembrane region" description="Helical" evidence="5">
    <location>
        <begin position="216"/>
        <end position="235"/>
    </location>
</feature>
<feature type="transmembrane region" description="Helical" evidence="5">
    <location>
        <begin position="80"/>
        <end position="98"/>
    </location>
</feature>
<dbReference type="Proteomes" id="UP000246078">
    <property type="component" value="Unassembled WGS sequence"/>
</dbReference>
<dbReference type="VEuPathDB" id="TriTrypDB:BCY84_12996"/>
<dbReference type="PANTHER" id="PTHR21576:SF46">
    <property type="entry name" value="NODULIN-LIKE DOMAIN-CONTAINING PROTEIN"/>
    <property type="match status" value="1"/>
</dbReference>
<dbReference type="VEuPathDB" id="TriTrypDB:C3747_372g2"/>
<dbReference type="Gene3D" id="1.20.1250.20">
    <property type="entry name" value="MFS general substrate transporter like domains"/>
    <property type="match status" value="1"/>
</dbReference>
<gene>
    <name evidence="6" type="ORF">C3747_372g2</name>
</gene>
<feature type="transmembrane region" description="Helical" evidence="5">
    <location>
        <begin position="183"/>
        <end position="204"/>
    </location>
</feature>
<protein>
    <recommendedName>
        <fullName evidence="8">Nodulin-like domain-containing protein</fullName>
    </recommendedName>
</protein>